<reference evidence="21" key="3">
    <citation type="submission" date="2025-09" db="UniProtKB">
        <authorList>
            <consortium name="Ensembl"/>
        </authorList>
    </citation>
    <scope>IDENTIFICATION</scope>
    <source>
        <strain evidence="21">broiler</strain>
    </source>
</reference>
<dbReference type="GO" id="GO:0006998">
    <property type="term" value="P:nuclear envelope organization"/>
    <property type="evidence" value="ECO:0007669"/>
    <property type="project" value="Ensembl"/>
</dbReference>
<evidence type="ECO:0000313" key="22">
    <source>
        <dbReference type="Proteomes" id="UP000000539"/>
    </source>
</evidence>
<dbReference type="FunCoup" id="A0A8V0YNE3">
    <property type="interactions" value="2440"/>
</dbReference>
<dbReference type="Gene3D" id="1.25.40.120">
    <property type="entry name" value="Protein prenylyltransferase"/>
    <property type="match status" value="1"/>
</dbReference>
<dbReference type="GO" id="GO:0019899">
    <property type="term" value="F:enzyme binding"/>
    <property type="evidence" value="ECO:0007669"/>
    <property type="project" value="Ensembl"/>
</dbReference>
<evidence type="ECO:0000256" key="2">
    <source>
        <dbReference type="ARBA" id="ARBA00006734"/>
    </source>
</evidence>
<comment type="cofactor">
    <cofactor evidence="1">
        <name>Mg(2+)</name>
        <dbReference type="ChEBI" id="CHEBI:18420"/>
    </cofactor>
</comment>
<dbReference type="GO" id="GO:0005953">
    <property type="term" value="C:CAAX-protein geranylgeranyltransferase complex"/>
    <property type="evidence" value="ECO:0000318"/>
    <property type="project" value="GO_Central"/>
</dbReference>
<accession>A0A8V0YNE3</accession>
<evidence type="ECO:0000256" key="19">
    <source>
        <dbReference type="SAM" id="Coils"/>
    </source>
</evidence>
<dbReference type="Pfam" id="PF01239">
    <property type="entry name" value="PPTA"/>
    <property type="match status" value="5"/>
</dbReference>
<dbReference type="GO" id="GO:0043014">
    <property type="term" value="F:alpha-tubulin binding"/>
    <property type="evidence" value="ECO:0007669"/>
    <property type="project" value="Ensembl"/>
</dbReference>
<sequence>MASEGMAPAELQAEGGTAVEPESGFGQLLEEEEEDGGYVLYRYGRVSAASERLGHVFPGTDVRRRGGGGGMLRRRTRTRKEGSGHRCVCFTVRVALYKHWKFENIFVCAYRDRKEWADIEPVPQNDGPNPVVQIIYSEKFRDVYDYFRAVLQKDERSERAFKLTADAIELNAANYTVWHFRRVLLQSLGKDLYEELKYITAIIEDQPKNYQVWHHRRVLVEWLQDPSQELEFIADILNQDAKNYHAWQHRQWVIQEFKLWDDELEYVDQLLREDVRNNSVWNQRYFVIFNTTGYDDPAVLDREVQYTLEMITAVPHNESAWNYLKGILQDRGLSKYPNLLEQLLSLQPSHSSPYLIAFLVDIYEDMLENQCENKEETLNKALELCEILAKEKDTIRKEYWRYIGRSLKNKHSSNTEQSTVTDKQQ</sequence>
<comment type="subunit">
    <text evidence="18">Heterodimer of FNTA and FNTB (farnesyltransferase). Heterodimer of FNTA and PGGT1B (geranylgeranyltransferase).</text>
</comment>
<evidence type="ECO:0000256" key="12">
    <source>
        <dbReference type="ARBA" id="ARBA00042436"/>
    </source>
</evidence>
<name>A0A8V0YNE3_CHICK</name>
<dbReference type="EC" id="2.5.1.59" evidence="3"/>
<evidence type="ECO:0000256" key="8">
    <source>
        <dbReference type="ARBA" id="ARBA00022842"/>
    </source>
</evidence>
<comment type="similarity">
    <text evidence="2">Belongs to the protein prenyltransferase subunit alpha family.</text>
</comment>
<dbReference type="Proteomes" id="UP000000539">
    <property type="component" value="Chromosome Z"/>
</dbReference>
<evidence type="ECO:0000256" key="9">
    <source>
        <dbReference type="ARBA" id="ARBA00022990"/>
    </source>
</evidence>
<evidence type="ECO:0000256" key="15">
    <source>
        <dbReference type="ARBA" id="ARBA00050225"/>
    </source>
</evidence>
<dbReference type="GO" id="GO:0010698">
    <property type="term" value="F:acetyltransferase activator activity"/>
    <property type="evidence" value="ECO:0007669"/>
    <property type="project" value="Ensembl"/>
</dbReference>
<keyword evidence="19" id="KW-0175">Coiled coil</keyword>
<dbReference type="GO" id="GO:0007323">
    <property type="term" value="P:peptide pheromone maturation"/>
    <property type="evidence" value="ECO:0000318"/>
    <property type="project" value="GO_Central"/>
</dbReference>
<dbReference type="GeneTree" id="ENSGT00550000074935"/>
<dbReference type="FunFam" id="1.25.40.120:FF:000002">
    <property type="entry name" value="Protein farnesyltransferase/geranylgeranyltransferase type-1 subunit alpha"/>
    <property type="match status" value="1"/>
</dbReference>
<proteinExistence type="evidence at protein level"/>
<feature type="region of interest" description="Disordered" evidence="20">
    <location>
        <begin position="1"/>
        <end position="22"/>
    </location>
</feature>
<protein>
    <recommendedName>
        <fullName evidence="10">Protein farnesyltransferase/geranylgeranyltransferase type-1 subunit alpha</fullName>
        <ecNumber evidence="4">2.5.1.58</ecNumber>
        <ecNumber evidence="3">2.5.1.59</ecNumber>
    </recommendedName>
    <alternativeName>
        <fullName evidence="13">CAAX farnesyltransferase subunit alpha</fullName>
    </alternativeName>
    <alternativeName>
        <fullName evidence="12">FTase-alpha</fullName>
    </alternativeName>
    <alternativeName>
        <fullName evidence="11">Ras proteins prenyltransferase subunit alpha</fullName>
    </alternativeName>
    <alternativeName>
        <fullName evidence="14">Type I protein geranyl-geranyltransferase subunit alpha</fullName>
    </alternativeName>
</protein>
<dbReference type="GO" id="GO:0004660">
    <property type="term" value="F:protein farnesyltransferase activity"/>
    <property type="evidence" value="ECO:0007669"/>
    <property type="project" value="UniProtKB-EC"/>
</dbReference>
<keyword evidence="9" id="KW-0007">Acetylation</keyword>
<dbReference type="PROSITE" id="PS51147">
    <property type="entry name" value="PFTA"/>
    <property type="match status" value="5"/>
</dbReference>
<keyword evidence="8" id="KW-0460">Magnesium</keyword>
<evidence type="ECO:0000256" key="5">
    <source>
        <dbReference type="ARBA" id="ARBA00022602"/>
    </source>
</evidence>
<keyword evidence="23" id="KW-1267">Proteomics identification</keyword>
<evidence type="ECO:0000256" key="20">
    <source>
        <dbReference type="SAM" id="MobiDB-lite"/>
    </source>
</evidence>
<keyword evidence="7" id="KW-0677">Repeat</keyword>
<dbReference type="GO" id="GO:0005875">
    <property type="term" value="C:microtubule associated complex"/>
    <property type="evidence" value="ECO:0007669"/>
    <property type="project" value="Ensembl"/>
</dbReference>
<evidence type="ECO:0000256" key="16">
    <source>
        <dbReference type="ARBA" id="ARBA00050428"/>
    </source>
</evidence>
<evidence type="ECO:0000256" key="1">
    <source>
        <dbReference type="ARBA" id="ARBA00001946"/>
    </source>
</evidence>
<dbReference type="AlphaFoldDB" id="A0A8V0YNE3"/>
<comment type="catalytic activity">
    <reaction evidence="15">
        <text>L-cysteinyl-[protein] + (2E,6E)-farnesyl diphosphate = S-(2E,6E)-farnesyl-L-cysteinyl-[protein] + diphosphate</text>
        <dbReference type="Rhea" id="RHEA:13345"/>
        <dbReference type="Rhea" id="RHEA-COMP:10131"/>
        <dbReference type="Rhea" id="RHEA-COMP:11535"/>
        <dbReference type="ChEBI" id="CHEBI:29950"/>
        <dbReference type="ChEBI" id="CHEBI:33019"/>
        <dbReference type="ChEBI" id="CHEBI:86019"/>
        <dbReference type="ChEBI" id="CHEBI:175763"/>
        <dbReference type="EC" id="2.5.1.58"/>
    </reaction>
</comment>
<dbReference type="SUPFAM" id="SSF48439">
    <property type="entry name" value="Protein prenylyltransferase"/>
    <property type="match status" value="1"/>
</dbReference>
<evidence type="ECO:0000256" key="10">
    <source>
        <dbReference type="ARBA" id="ARBA00040965"/>
    </source>
</evidence>
<organism evidence="21 22">
    <name type="scientific">Gallus gallus</name>
    <name type="common">Chicken</name>
    <dbReference type="NCBI Taxonomy" id="9031"/>
    <lineage>
        <taxon>Eukaryota</taxon>
        <taxon>Metazoa</taxon>
        <taxon>Chordata</taxon>
        <taxon>Craniata</taxon>
        <taxon>Vertebrata</taxon>
        <taxon>Euteleostomi</taxon>
        <taxon>Archelosauria</taxon>
        <taxon>Archosauria</taxon>
        <taxon>Dinosauria</taxon>
        <taxon>Saurischia</taxon>
        <taxon>Theropoda</taxon>
        <taxon>Coelurosauria</taxon>
        <taxon>Aves</taxon>
        <taxon>Neognathae</taxon>
        <taxon>Galloanserae</taxon>
        <taxon>Galliformes</taxon>
        <taxon>Phasianidae</taxon>
        <taxon>Phasianinae</taxon>
        <taxon>Gallus</taxon>
    </lineage>
</organism>
<comment type="function">
    <text evidence="17">Essential subunit of both the farnesyltransferase and the geranylgeranyltransferase complex. Contributes to the transfer of a farnesyl or geranylgeranyl moiety from farnesyl or geranylgeranyl diphosphate to a cysteine at the fourth position from the C-terminus of several proteins having the C-terminal sequence Cys-aliphatic-aliphatic-X. May positively regulate neuromuscular junction development downstream of MUSK via its function in RAC1 prenylation and activation.</text>
</comment>
<reference evidence="21" key="2">
    <citation type="submission" date="2025-08" db="UniProtKB">
        <authorList>
            <consortium name="Ensembl"/>
        </authorList>
    </citation>
    <scope>IDENTIFICATION</scope>
    <source>
        <strain evidence="21">broiler</strain>
    </source>
</reference>
<keyword evidence="22" id="KW-1185">Reference proteome</keyword>
<reference evidence="21" key="1">
    <citation type="submission" date="2020-11" db="EMBL/GenBank/DDBJ databases">
        <title>Gallus gallus (Chicken) genome, bGalGal1, GRCg7b, maternal haplotype autosomes + Z &amp; W.</title>
        <authorList>
            <person name="Warren W."/>
            <person name="Formenti G."/>
            <person name="Fedrigo O."/>
            <person name="Haase B."/>
            <person name="Mountcastle J."/>
            <person name="Balacco J."/>
            <person name="Tracey A."/>
            <person name="Schneider V."/>
            <person name="Okimoto R."/>
            <person name="Cheng H."/>
            <person name="Hawken R."/>
            <person name="Howe K."/>
            <person name="Jarvis E.D."/>
        </authorList>
    </citation>
    <scope>NUCLEOTIDE SEQUENCE [LARGE SCALE GENOMIC DNA]</scope>
    <source>
        <strain evidence="21">Broiler</strain>
    </source>
</reference>
<comment type="catalytic activity">
    <reaction evidence="16">
        <text>geranylgeranyl diphosphate + L-cysteinyl-[protein] = S-geranylgeranyl-L-cysteinyl-[protein] + diphosphate</text>
        <dbReference type="Rhea" id="RHEA:21240"/>
        <dbReference type="Rhea" id="RHEA-COMP:10131"/>
        <dbReference type="Rhea" id="RHEA-COMP:11537"/>
        <dbReference type="ChEBI" id="CHEBI:29950"/>
        <dbReference type="ChEBI" id="CHEBI:33019"/>
        <dbReference type="ChEBI" id="CHEBI:57533"/>
        <dbReference type="ChEBI" id="CHEBI:86021"/>
        <dbReference type="EC" id="2.5.1.59"/>
    </reaction>
</comment>
<dbReference type="GO" id="GO:0004662">
    <property type="term" value="F:CAAX-protein geranylgeranyltransferase activity"/>
    <property type="evidence" value="ECO:0007669"/>
    <property type="project" value="UniProtKB-EC"/>
</dbReference>
<evidence type="ECO:0000256" key="4">
    <source>
        <dbReference type="ARBA" id="ARBA00012702"/>
    </source>
</evidence>
<dbReference type="PANTHER" id="PTHR11129:SF1">
    <property type="entry name" value="PROTEIN FARNESYLTRANSFERASE_GERANYLGERANYLTRANSFERASE TYPE-1 SUBUNIT ALPHA"/>
    <property type="match status" value="1"/>
</dbReference>
<dbReference type="PANTHER" id="PTHR11129">
    <property type="entry name" value="PROTEIN FARNESYLTRANSFERASE ALPHA SUBUNIT/RAB GERANYLGERANYL TRANSFERASE ALPHA SUBUNIT"/>
    <property type="match status" value="1"/>
</dbReference>
<evidence type="ECO:0000256" key="18">
    <source>
        <dbReference type="ARBA" id="ARBA00063604"/>
    </source>
</evidence>
<dbReference type="OrthoDB" id="272289at2759"/>
<dbReference type="GO" id="GO:0005737">
    <property type="term" value="C:cytoplasm"/>
    <property type="evidence" value="ECO:0000318"/>
    <property type="project" value="GO_Central"/>
</dbReference>
<evidence type="ECO:0007829" key="23">
    <source>
        <dbReference type="PeptideAtlas" id="A0A8V0YNE3"/>
    </source>
</evidence>
<feature type="coiled-coil region" evidence="19">
    <location>
        <begin position="364"/>
        <end position="398"/>
    </location>
</feature>
<evidence type="ECO:0000256" key="3">
    <source>
        <dbReference type="ARBA" id="ARBA00012700"/>
    </source>
</evidence>
<dbReference type="InterPro" id="IPR002088">
    <property type="entry name" value="Prenyl_trans_a"/>
</dbReference>
<dbReference type="EC" id="2.5.1.58" evidence="4"/>
<evidence type="ECO:0000256" key="11">
    <source>
        <dbReference type="ARBA" id="ARBA00041392"/>
    </source>
</evidence>
<evidence type="ECO:0000256" key="13">
    <source>
        <dbReference type="ARBA" id="ARBA00043086"/>
    </source>
</evidence>
<keyword evidence="5" id="KW-0637">Prenyltransferase</keyword>
<gene>
    <name evidence="21" type="primary">FNTA</name>
</gene>
<dbReference type="Ensembl" id="ENSGALT00010032947.1">
    <property type="protein sequence ID" value="ENSGALP00010019487.1"/>
    <property type="gene ID" value="ENSGALG00010013732.1"/>
</dbReference>
<evidence type="ECO:0000256" key="7">
    <source>
        <dbReference type="ARBA" id="ARBA00022737"/>
    </source>
</evidence>
<evidence type="ECO:0000256" key="14">
    <source>
        <dbReference type="ARBA" id="ARBA00043219"/>
    </source>
</evidence>
<dbReference type="GO" id="GO:0060632">
    <property type="term" value="P:regulation of microtubule-based movement"/>
    <property type="evidence" value="ECO:0007669"/>
    <property type="project" value="Ensembl"/>
</dbReference>
<evidence type="ECO:0000256" key="6">
    <source>
        <dbReference type="ARBA" id="ARBA00022679"/>
    </source>
</evidence>
<evidence type="ECO:0000256" key="17">
    <source>
        <dbReference type="ARBA" id="ARBA00055408"/>
    </source>
</evidence>
<dbReference type="GO" id="GO:0005965">
    <property type="term" value="C:protein farnesyltransferase complex"/>
    <property type="evidence" value="ECO:0000318"/>
    <property type="project" value="GO_Central"/>
</dbReference>
<keyword evidence="6" id="KW-0808">Transferase</keyword>
<evidence type="ECO:0000313" key="21">
    <source>
        <dbReference type="Ensembl" id="ENSGALP00010019487.1"/>
    </source>
</evidence>
<dbReference type="GO" id="GO:0008017">
    <property type="term" value="F:microtubule binding"/>
    <property type="evidence" value="ECO:0007669"/>
    <property type="project" value="Ensembl"/>
</dbReference>